<evidence type="ECO:0000256" key="2">
    <source>
        <dbReference type="ARBA" id="ARBA00022517"/>
    </source>
</evidence>
<proteinExistence type="inferred from homology"/>
<dbReference type="PANTHER" id="PTHR33692">
    <property type="entry name" value="RIBOSOME MATURATION FACTOR RIMM"/>
    <property type="match status" value="1"/>
</dbReference>
<evidence type="ECO:0000256" key="3">
    <source>
        <dbReference type="ARBA" id="ARBA00022552"/>
    </source>
</evidence>
<dbReference type="GO" id="GO:0042274">
    <property type="term" value="P:ribosomal small subunit biogenesis"/>
    <property type="evidence" value="ECO:0007669"/>
    <property type="project" value="UniProtKB-UniRule"/>
</dbReference>
<dbReference type="GO" id="GO:0006364">
    <property type="term" value="P:rRNA processing"/>
    <property type="evidence" value="ECO:0007669"/>
    <property type="project" value="UniProtKB-UniRule"/>
</dbReference>
<evidence type="ECO:0000256" key="5">
    <source>
        <dbReference type="HAMAP-Rule" id="MF_00014"/>
    </source>
</evidence>
<dbReference type="Gene3D" id="2.30.30.240">
    <property type="entry name" value="PRC-barrel domain"/>
    <property type="match status" value="1"/>
</dbReference>
<dbReference type="Pfam" id="PF24986">
    <property type="entry name" value="PRC_RimM"/>
    <property type="match status" value="1"/>
</dbReference>
<evidence type="ECO:0000313" key="9">
    <source>
        <dbReference type="Proteomes" id="UP000228987"/>
    </source>
</evidence>
<dbReference type="GO" id="GO:0043022">
    <property type="term" value="F:ribosome binding"/>
    <property type="evidence" value="ECO:0007669"/>
    <property type="project" value="InterPro"/>
</dbReference>
<dbReference type="SUPFAM" id="SSF50346">
    <property type="entry name" value="PRC-barrel domain"/>
    <property type="match status" value="1"/>
</dbReference>
<dbReference type="InterPro" id="IPR036976">
    <property type="entry name" value="RimM_N_sf"/>
</dbReference>
<dbReference type="PANTHER" id="PTHR33692:SF1">
    <property type="entry name" value="RIBOSOME MATURATION FACTOR RIMM"/>
    <property type="match status" value="1"/>
</dbReference>
<dbReference type="HAMAP" id="MF_00014">
    <property type="entry name" value="Ribosome_mat_RimM"/>
    <property type="match status" value="1"/>
</dbReference>
<protein>
    <recommendedName>
        <fullName evidence="5">Ribosome maturation factor RimM</fullName>
    </recommendedName>
</protein>
<evidence type="ECO:0000259" key="6">
    <source>
        <dbReference type="Pfam" id="PF01782"/>
    </source>
</evidence>
<comment type="function">
    <text evidence="5">An accessory protein needed during the final step in the assembly of 30S ribosomal subunit, possibly for assembly of the head region. Essential for efficient processing of 16S rRNA. May be needed both before and after RbfA during the maturation of 16S rRNA. It has affinity for free ribosomal 30S subunits but not for 70S ribosomes.</text>
</comment>
<comment type="domain">
    <text evidence="5">The PRC barrel domain binds ribosomal protein uS19.</text>
</comment>
<reference evidence="9" key="1">
    <citation type="submission" date="2017-08" db="EMBL/GenBank/DDBJ databases">
        <title>A dynamic microbial community with high functional redundancy inhabits the cold, oxic subseafloor aquifer.</title>
        <authorList>
            <person name="Tully B.J."/>
            <person name="Wheat C.G."/>
            <person name="Glazer B.T."/>
            <person name="Huber J.A."/>
        </authorList>
    </citation>
    <scope>NUCLEOTIDE SEQUENCE [LARGE SCALE GENOMIC DNA]</scope>
</reference>
<dbReference type="Gene3D" id="2.40.30.60">
    <property type="entry name" value="RimM"/>
    <property type="match status" value="1"/>
</dbReference>
<dbReference type="InterPro" id="IPR009000">
    <property type="entry name" value="Transl_B-barrel_sf"/>
</dbReference>
<dbReference type="Proteomes" id="UP000228987">
    <property type="component" value="Unassembled WGS sequence"/>
</dbReference>
<comment type="subcellular location">
    <subcellularLocation>
        <location evidence="5">Cytoplasm</location>
    </subcellularLocation>
</comment>
<keyword evidence="1 5" id="KW-0963">Cytoplasm</keyword>
<evidence type="ECO:0000313" key="8">
    <source>
        <dbReference type="EMBL" id="PCJ41469.1"/>
    </source>
</evidence>
<dbReference type="InterPro" id="IPR011961">
    <property type="entry name" value="RimM"/>
</dbReference>
<keyword evidence="4 5" id="KW-0143">Chaperone</keyword>
<gene>
    <name evidence="5" type="primary">rimM</name>
    <name evidence="8" type="ORF">COA71_07880</name>
</gene>
<comment type="caution">
    <text evidence="8">The sequence shown here is derived from an EMBL/GenBank/DDBJ whole genome shotgun (WGS) entry which is preliminary data.</text>
</comment>
<dbReference type="SUPFAM" id="SSF50447">
    <property type="entry name" value="Translation proteins"/>
    <property type="match status" value="1"/>
</dbReference>
<dbReference type="GO" id="GO:0005840">
    <property type="term" value="C:ribosome"/>
    <property type="evidence" value="ECO:0007669"/>
    <property type="project" value="InterPro"/>
</dbReference>
<dbReference type="GO" id="GO:0005737">
    <property type="term" value="C:cytoplasm"/>
    <property type="evidence" value="ECO:0007669"/>
    <property type="project" value="UniProtKB-SubCell"/>
</dbReference>
<dbReference type="InterPro" id="IPR002676">
    <property type="entry name" value="RimM_N"/>
</dbReference>
<evidence type="ECO:0000256" key="4">
    <source>
        <dbReference type="ARBA" id="ARBA00023186"/>
    </source>
</evidence>
<dbReference type="AlphaFoldDB" id="A0A2A5CCA2"/>
<name>A0A2A5CCA2_9GAMM</name>
<dbReference type="Pfam" id="PF01782">
    <property type="entry name" value="RimM"/>
    <property type="match status" value="1"/>
</dbReference>
<accession>A0A2A5CCA2</accession>
<feature type="domain" description="RimM N-terminal" evidence="6">
    <location>
        <begin position="12"/>
        <end position="91"/>
    </location>
</feature>
<feature type="domain" description="Ribosome maturation factor RimM PRC barrel" evidence="7">
    <location>
        <begin position="104"/>
        <end position="175"/>
    </location>
</feature>
<organism evidence="8 9">
    <name type="scientific">SAR86 cluster bacterium</name>
    <dbReference type="NCBI Taxonomy" id="2030880"/>
    <lineage>
        <taxon>Bacteria</taxon>
        <taxon>Pseudomonadati</taxon>
        <taxon>Pseudomonadota</taxon>
        <taxon>Gammaproteobacteria</taxon>
        <taxon>SAR86 cluster</taxon>
    </lineage>
</organism>
<dbReference type="InterPro" id="IPR056792">
    <property type="entry name" value="PRC_RimM"/>
</dbReference>
<comment type="subunit">
    <text evidence="5">Binds ribosomal protein uS19.</text>
</comment>
<keyword evidence="2 5" id="KW-0690">Ribosome biogenesis</keyword>
<sequence>MTEQQFADHVLIARVGAAYGIKGWVKLISFSSPKSNILNYSVFLTPQDSSLVELEIDQSKAQGKGFVAHIKGCDDRNLTQEFTGKDLYIKKALLPELGDDEYYWYQLQGMRVKTLSGDDLGVVGHLLETGVNDVLVVKPDALSVDKEERLIPYLLEQVIDSIDPDQRLIKVNWERDY</sequence>
<dbReference type="EMBL" id="NVWI01000005">
    <property type="protein sequence ID" value="PCJ41469.1"/>
    <property type="molecule type" value="Genomic_DNA"/>
</dbReference>
<comment type="similarity">
    <text evidence="5">Belongs to the RimM family.</text>
</comment>
<evidence type="ECO:0000259" key="7">
    <source>
        <dbReference type="Pfam" id="PF24986"/>
    </source>
</evidence>
<dbReference type="NCBIfam" id="TIGR02273">
    <property type="entry name" value="16S_RimM"/>
    <property type="match status" value="1"/>
</dbReference>
<keyword evidence="3 5" id="KW-0698">rRNA processing</keyword>
<evidence type="ECO:0000256" key="1">
    <source>
        <dbReference type="ARBA" id="ARBA00022490"/>
    </source>
</evidence>
<dbReference type="InterPro" id="IPR011033">
    <property type="entry name" value="PRC_barrel-like_sf"/>
</dbReference>